<organism evidence="1 2">
    <name type="scientific">Alkalibacterium pelagium</name>
    <dbReference type="NCBI Taxonomy" id="426702"/>
    <lineage>
        <taxon>Bacteria</taxon>
        <taxon>Bacillati</taxon>
        <taxon>Bacillota</taxon>
        <taxon>Bacilli</taxon>
        <taxon>Lactobacillales</taxon>
        <taxon>Carnobacteriaceae</taxon>
        <taxon>Alkalibacterium</taxon>
    </lineage>
</organism>
<evidence type="ECO:0000313" key="2">
    <source>
        <dbReference type="Proteomes" id="UP000199081"/>
    </source>
</evidence>
<dbReference type="Proteomes" id="UP000199081">
    <property type="component" value="Unassembled WGS sequence"/>
</dbReference>
<protein>
    <submittedName>
        <fullName evidence="1">Uncharacterized protein</fullName>
    </submittedName>
</protein>
<evidence type="ECO:0000313" key="1">
    <source>
        <dbReference type="EMBL" id="SEK61679.1"/>
    </source>
</evidence>
<accession>A0A1H7IGT0</accession>
<gene>
    <name evidence="1" type="ORF">SAMN04488099_104129</name>
</gene>
<dbReference type="AlphaFoldDB" id="A0A1H7IGT0"/>
<proteinExistence type="predicted"/>
<name>A0A1H7IGT0_9LACT</name>
<sequence length="135" mass="15785">MFTDLEILKIEIKRLVLQKYEHVNAQYLYSYFGEVEGDTHIVTSVYRMIQENQRAIKIMRSIRGQEEDPFTELSKLARDTVAYENALYKLFAQASRDDSFSEDNVLDSFTDVMDERNVNLYKLIEEILSDVKGGI</sequence>
<dbReference type="EMBL" id="FNZU01000004">
    <property type="protein sequence ID" value="SEK61679.1"/>
    <property type="molecule type" value="Genomic_DNA"/>
</dbReference>
<dbReference type="STRING" id="426702.SAMN04488099_104129"/>
<dbReference type="RefSeq" id="WP_091479742.1">
    <property type="nucleotide sequence ID" value="NZ_BJYC01000004.1"/>
</dbReference>
<keyword evidence="2" id="KW-1185">Reference proteome</keyword>
<reference evidence="2" key="1">
    <citation type="submission" date="2016-10" db="EMBL/GenBank/DDBJ databases">
        <authorList>
            <person name="Varghese N."/>
            <person name="Submissions S."/>
        </authorList>
    </citation>
    <scope>NUCLEOTIDE SEQUENCE [LARGE SCALE GENOMIC DNA]</scope>
    <source>
        <strain evidence="2">DSM 19183</strain>
    </source>
</reference>